<organism evidence="3 4">
    <name type="scientific">Pyxidicoccus parkwayensis</name>
    <dbReference type="NCBI Taxonomy" id="2813578"/>
    <lineage>
        <taxon>Bacteria</taxon>
        <taxon>Pseudomonadati</taxon>
        <taxon>Myxococcota</taxon>
        <taxon>Myxococcia</taxon>
        <taxon>Myxococcales</taxon>
        <taxon>Cystobacterineae</taxon>
        <taxon>Myxococcaceae</taxon>
        <taxon>Pyxidicoccus</taxon>
    </lineage>
</organism>
<evidence type="ECO:0000313" key="3">
    <source>
        <dbReference type="EMBL" id="QSQ21893.1"/>
    </source>
</evidence>
<feature type="signal peptide" evidence="1">
    <location>
        <begin position="1"/>
        <end position="19"/>
    </location>
</feature>
<evidence type="ECO:0000259" key="2">
    <source>
        <dbReference type="Pfam" id="PF13360"/>
    </source>
</evidence>
<evidence type="ECO:0000313" key="4">
    <source>
        <dbReference type="Proteomes" id="UP000662747"/>
    </source>
</evidence>
<name>A0ABX7P0Q4_9BACT</name>
<protein>
    <submittedName>
        <fullName evidence="3">PQQ-binding-like beta-propeller repeat protein</fullName>
    </submittedName>
</protein>
<proteinExistence type="predicted"/>
<dbReference type="SUPFAM" id="SSF101898">
    <property type="entry name" value="NHL repeat"/>
    <property type="match status" value="1"/>
</dbReference>
<dbReference type="InterPro" id="IPR011042">
    <property type="entry name" value="6-blade_b-propeller_TolB-like"/>
</dbReference>
<feature type="domain" description="Pyrrolo-quinoline quinone repeat" evidence="2">
    <location>
        <begin position="277"/>
        <end position="446"/>
    </location>
</feature>
<keyword evidence="4" id="KW-1185">Reference proteome</keyword>
<feature type="chain" id="PRO_5047545849" evidence="1">
    <location>
        <begin position="20"/>
        <end position="544"/>
    </location>
</feature>
<dbReference type="InterPro" id="IPR013783">
    <property type="entry name" value="Ig-like_fold"/>
</dbReference>
<reference evidence="3 4" key="1">
    <citation type="submission" date="2021-02" db="EMBL/GenBank/DDBJ databases">
        <title>De Novo genome assembly of isolated myxobacteria.</title>
        <authorList>
            <person name="Stevens D.C."/>
        </authorList>
    </citation>
    <scope>NUCLEOTIDE SEQUENCE [LARGE SCALE GENOMIC DNA]</scope>
    <source>
        <strain evidence="4">SCPEA02</strain>
    </source>
</reference>
<dbReference type="InterPro" id="IPR002372">
    <property type="entry name" value="PQQ_rpt_dom"/>
</dbReference>
<dbReference type="EMBL" id="CP071090">
    <property type="protein sequence ID" value="QSQ21893.1"/>
    <property type="molecule type" value="Genomic_DNA"/>
</dbReference>
<keyword evidence="1" id="KW-0732">Signal</keyword>
<dbReference type="RefSeq" id="WP_206723470.1">
    <property type="nucleotide sequence ID" value="NZ_CP071090.1"/>
</dbReference>
<dbReference type="PROSITE" id="PS51257">
    <property type="entry name" value="PROKAR_LIPOPROTEIN"/>
    <property type="match status" value="1"/>
</dbReference>
<dbReference type="Proteomes" id="UP000662747">
    <property type="component" value="Chromosome"/>
</dbReference>
<dbReference type="Gene3D" id="2.60.40.10">
    <property type="entry name" value="Immunoglobulins"/>
    <property type="match status" value="1"/>
</dbReference>
<sequence length="544" mass="57620">MFRKPLSLMLLLGAPILFGACGDSEEEPQPEPAALIIDREAVDYGELEVGQASAEQRFVVRNASPSAVESVTVSIDGTGFAIMANTCERYLDAGMECEVQVKFAPRLAGTYEARLKVQGAPSVDQAVLKGVAFGWVDVTSMPAGVKVVAGDGEWTCSEPCRKAVRKAEIILHTAPEGFPSWGGPCEAAPNNGCLLRMDGPKAVFVRSVTPLFQWEVRRDLEPMSLVVAPNGDILVQDFSNLTRLSSTGQVLWTRSVTSAAKLVVDGEGRVYVMSYSGRVSRLGADGQELWGYLPTGNLLNGHFLGVSTGGHLYVMVDLGSLDGPRQARLVALTPDGTERWSVAFDEGTHNYPYGMGVDASGAVYVSGGVYNQNATTGESVFVKGYLRKFNSEGTRLWETTSAFYGFTTSSWGELTSTSSSANDPPGGFAVYWIGTNGNPVWSTPYSQGPGMVSAQAFSSAGSLLLGGYESLTGGAVGRGWFAPFNTQTRVLGPVTYVDASFSKGTRVSSLAFTPAGNVVVGGGPGDSSLSGFVRLYDARILSGQ</sequence>
<gene>
    <name evidence="3" type="ORF">JY651_43235</name>
</gene>
<dbReference type="Gene3D" id="2.120.10.30">
    <property type="entry name" value="TolB, C-terminal domain"/>
    <property type="match status" value="1"/>
</dbReference>
<evidence type="ECO:0000256" key="1">
    <source>
        <dbReference type="SAM" id="SignalP"/>
    </source>
</evidence>
<accession>A0ABX7P0Q4</accession>
<dbReference type="Pfam" id="PF13360">
    <property type="entry name" value="PQQ_2"/>
    <property type="match status" value="1"/>
</dbReference>